<organism evidence="1 2">
    <name type="scientific">Trifolium pratense</name>
    <name type="common">Red clover</name>
    <dbReference type="NCBI Taxonomy" id="57577"/>
    <lineage>
        <taxon>Eukaryota</taxon>
        <taxon>Viridiplantae</taxon>
        <taxon>Streptophyta</taxon>
        <taxon>Embryophyta</taxon>
        <taxon>Tracheophyta</taxon>
        <taxon>Spermatophyta</taxon>
        <taxon>Magnoliopsida</taxon>
        <taxon>eudicotyledons</taxon>
        <taxon>Gunneridae</taxon>
        <taxon>Pentapetalae</taxon>
        <taxon>rosids</taxon>
        <taxon>fabids</taxon>
        <taxon>Fabales</taxon>
        <taxon>Fabaceae</taxon>
        <taxon>Papilionoideae</taxon>
        <taxon>50 kb inversion clade</taxon>
        <taxon>NPAAA clade</taxon>
        <taxon>Hologalegina</taxon>
        <taxon>IRL clade</taxon>
        <taxon>Trifolieae</taxon>
        <taxon>Trifolium</taxon>
    </lineage>
</organism>
<reference evidence="1 2" key="1">
    <citation type="journal article" date="2014" name="Am. J. Bot.">
        <title>Genome assembly and annotation for red clover (Trifolium pratense; Fabaceae).</title>
        <authorList>
            <person name="Istvanek J."/>
            <person name="Jaros M."/>
            <person name="Krenek A."/>
            <person name="Repkova J."/>
        </authorList>
    </citation>
    <scope>NUCLEOTIDE SEQUENCE [LARGE SCALE GENOMIC DNA]</scope>
    <source>
        <strain evidence="2">cv. Tatra</strain>
        <tissue evidence="1">Young leaves</tissue>
    </source>
</reference>
<evidence type="ECO:0000313" key="1">
    <source>
        <dbReference type="EMBL" id="PNX59413.1"/>
    </source>
</evidence>
<feature type="non-terminal residue" evidence="1">
    <location>
        <position position="71"/>
    </location>
</feature>
<dbReference type="Proteomes" id="UP000236291">
    <property type="component" value="Unassembled WGS sequence"/>
</dbReference>
<dbReference type="EMBL" id="ASHM01080635">
    <property type="protein sequence ID" value="PNX59413.1"/>
    <property type="molecule type" value="Genomic_DNA"/>
</dbReference>
<proteinExistence type="predicted"/>
<name>A0A2K3JZC0_TRIPR</name>
<accession>A0A2K3JZC0</accession>
<dbReference type="AlphaFoldDB" id="A0A2K3JZC0"/>
<comment type="caution">
    <text evidence="1">The sequence shown here is derived from an EMBL/GenBank/DDBJ whole genome shotgun (WGS) entry which is preliminary data.</text>
</comment>
<reference evidence="1 2" key="2">
    <citation type="journal article" date="2017" name="Front. Plant Sci.">
        <title>Gene Classification and Mining of Molecular Markers Useful in Red Clover (Trifolium pratense) Breeding.</title>
        <authorList>
            <person name="Istvanek J."/>
            <person name="Dluhosova J."/>
            <person name="Dluhos P."/>
            <person name="Patkova L."/>
            <person name="Nedelnik J."/>
            <person name="Repkova J."/>
        </authorList>
    </citation>
    <scope>NUCLEOTIDE SEQUENCE [LARGE SCALE GENOMIC DNA]</scope>
    <source>
        <strain evidence="2">cv. Tatra</strain>
        <tissue evidence="1">Young leaves</tissue>
    </source>
</reference>
<sequence length="71" mass="8097">MGSSLDSAYEYLLDELPELILISYEIVKQGNHAESDRFKRRIVLIRTRKFSIRPEVNEGSCGCPRCYSGAD</sequence>
<protein>
    <submittedName>
        <fullName evidence="1">Uncharacterized protein</fullName>
    </submittedName>
</protein>
<gene>
    <name evidence="1" type="ORF">L195_g051405</name>
</gene>
<evidence type="ECO:0000313" key="2">
    <source>
        <dbReference type="Proteomes" id="UP000236291"/>
    </source>
</evidence>